<gene>
    <name evidence="1" type="ORF">EV652_102370</name>
</gene>
<comment type="caution">
    <text evidence="1">The sequence shown here is derived from an EMBL/GenBank/DDBJ whole genome shotgun (WGS) entry which is preliminary data.</text>
</comment>
<organism evidence="1 2">
    <name type="scientific">Kribbella steppae</name>
    <dbReference type="NCBI Taxonomy" id="2512223"/>
    <lineage>
        <taxon>Bacteria</taxon>
        <taxon>Bacillati</taxon>
        <taxon>Actinomycetota</taxon>
        <taxon>Actinomycetes</taxon>
        <taxon>Propionibacteriales</taxon>
        <taxon>Kribbellaceae</taxon>
        <taxon>Kribbella</taxon>
    </lineage>
</organism>
<proteinExistence type="predicted"/>
<name>A0A4R2HSN2_9ACTN</name>
<sequence length="37" mass="4109">MKLYLMREEERLVWVAALAFWRAGAKPLDAGAGGFSP</sequence>
<evidence type="ECO:0000313" key="1">
    <source>
        <dbReference type="EMBL" id="TCO34304.1"/>
    </source>
</evidence>
<reference evidence="1 2" key="1">
    <citation type="journal article" date="2015" name="Stand. Genomic Sci.">
        <title>Genomic Encyclopedia of Bacterial and Archaeal Type Strains, Phase III: the genomes of soil and plant-associated and newly described type strains.</title>
        <authorList>
            <person name="Whitman W.B."/>
            <person name="Woyke T."/>
            <person name="Klenk H.P."/>
            <person name="Zhou Y."/>
            <person name="Lilburn T.G."/>
            <person name="Beck B.J."/>
            <person name="De Vos P."/>
            <person name="Vandamme P."/>
            <person name="Eisen J.A."/>
            <person name="Garrity G."/>
            <person name="Hugenholtz P."/>
            <person name="Kyrpides N.C."/>
        </authorList>
    </citation>
    <scope>NUCLEOTIDE SEQUENCE [LARGE SCALE GENOMIC DNA]</scope>
    <source>
        <strain evidence="1 2">VKM Ac-2572</strain>
    </source>
</reference>
<evidence type="ECO:0000313" key="2">
    <source>
        <dbReference type="Proteomes" id="UP000294508"/>
    </source>
</evidence>
<protein>
    <submittedName>
        <fullName evidence="1">Uncharacterized protein</fullName>
    </submittedName>
</protein>
<dbReference type="AlphaFoldDB" id="A0A4R2HSN2"/>
<accession>A0A4R2HSN2</accession>
<keyword evidence="2" id="KW-1185">Reference proteome</keyword>
<dbReference type="EMBL" id="SLWN01000002">
    <property type="protein sequence ID" value="TCO34304.1"/>
    <property type="molecule type" value="Genomic_DNA"/>
</dbReference>
<dbReference type="Proteomes" id="UP000294508">
    <property type="component" value="Unassembled WGS sequence"/>
</dbReference>